<organism evidence="1 2">
    <name type="scientific">Alkalimonas amylolytica</name>
    <dbReference type="NCBI Taxonomy" id="152573"/>
    <lineage>
        <taxon>Bacteria</taxon>
        <taxon>Pseudomonadati</taxon>
        <taxon>Pseudomonadota</taxon>
        <taxon>Gammaproteobacteria</taxon>
        <taxon>Alkalimonas</taxon>
    </lineage>
</organism>
<evidence type="ECO:0000313" key="2">
    <source>
        <dbReference type="Proteomes" id="UP000198773"/>
    </source>
</evidence>
<dbReference type="Proteomes" id="UP000198773">
    <property type="component" value="Unassembled WGS sequence"/>
</dbReference>
<proteinExistence type="predicted"/>
<accession>A0A1H3Z2Q9</accession>
<evidence type="ECO:0008006" key="3">
    <source>
        <dbReference type="Google" id="ProtNLM"/>
    </source>
</evidence>
<evidence type="ECO:0000313" key="1">
    <source>
        <dbReference type="EMBL" id="SEA18049.1"/>
    </source>
</evidence>
<dbReference type="AlphaFoldDB" id="A0A1H3Z2Q9"/>
<reference evidence="1 2" key="1">
    <citation type="submission" date="2016-10" db="EMBL/GenBank/DDBJ databases">
        <authorList>
            <person name="de Groot N.N."/>
        </authorList>
    </citation>
    <scope>NUCLEOTIDE SEQUENCE [LARGE SCALE GENOMIC DNA]</scope>
    <source>
        <strain evidence="1 2">CGMCC 1.3430</strain>
    </source>
</reference>
<name>A0A1H3Z2Q9_ALKAM</name>
<sequence length="322" mass="35836">MGWGMAHGFRLKDYGAVLGKAPDTDSAMVLSDLRLPPQQWLSGESWSVGLDPLIDQSDSMAVQLFRLLSFLLAKLPQPLSTQPVYLLLPESMGDADQLAAFTRLIRQQYPELLTHKHSRIFPYGACSALMALKTIQQDWQHDHTLTPWMIAIDSPLQQFRLWHEQLAAQPNGCLPVSLSEGAIAAQWSADSSGLHYCFNETELTSQQAQNDEGMQALFTQIAKQLKRPLTTVYRPDNGNAAVAEAWLSACGKLHPWLTEETSYEFLAYQTGELGSCGGLYRLLHLYLAQQSQVNTALSLQSEQGQLGFRSAAVFYWHPAAII</sequence>
<dbReference type="STRING" id="152573.SAMN04488051_1022"/>
<dbReference type="EMBL" id="FNRM01000002">
    <property type="protein sequence ID" value="SEA18049.1"/>
    <property type="molecule type" value="Genomic_DNA"/>
</dbReference>
<keyword evidence="2" id="KW-1185">Reference proteome</keyword>
<gene>
    <name evidence="1" type="ORF">SAMN04488051_1022</name>
</gene>
<protein>
    <recommendedName>
        <fullName evidence="3">Beta-ketoacyl synthase, N-terminal domain</fullName>
    </recommendedName>
</protein>